<dbReference type="Proteomes" id="UP000635565">
    <property type="component" value="Unassembled WGS sequence"/>
</dbReference>
<evidence type="ECO:0000313" key="1">
    <source>
        <dbReference type="EMBL" id="GHO87570.1"/>
    </source>
</evidence>
<gene>
    <name evidence="1" type="ORF">KSZ_55760</name>
</gene>
<reference evidence="1 2" key="1">
    <citation type="journal article" date="2021" name="Int. J. Syst. Evol. Microbiol.">
        <title>Reticulibacter mediterranei gen. nov., sp. nov., within the new family Reticulibacteraceae fam. nov., and Ktedonospora formicarum gen. nov., sp. nov., Ktedonobacter robiniae sp. nov., Dictyobacter formicarum sp. nov. and Dictyobacter arantiisoli sp. nov., belonging to the class Ktedonobacteria.</title>
        <authorList>
            <person name="Yabe S."/>
            <person name="Zheng Y."/>
            <person name="Wang C.M."/>
            <person name="Sakai Y."/>
            <person name="Abe K."/>
            <person name="Yokota A."/>
            <person name="Donadio S."/>
            <person name="Cavaletti L."/>
            <person name="Monciardini P."/>
        </authorList>
    </citation>
    <scope>NUCLEOTIDE SEQUENCE [LARGE SCALE GENOMIC DNA]</scope>
    <source>
        <strain evidence="1 2">SOSP1-9</strain>
    </source>
</reference>
<organism evidence="1 2">
    <name type="scientific">Dictyobacter formicarum</name>
    <dbReference type="NCBI Taxonomy" id="2778368"/>
    <lineage>
        <taxon>Bacteria</taxon>
        <taxon>Bacillati</taxon>
        <taxon>Chloroflexota</taxon>
        <taxon>Ktedonobacteria</taxon>
        <taxon>Ktedonobacterales</taxon>
        <taxon>Dictyobacteraceae</taxon>
        <taxon>Dictyobacter</taxon>
    </lineage>
</organism>
<protein>
    <submittedName>
        <fullName evidence="1">Uncharacterized protein</fullName>
    </submittedName>
</protein>
<proteinExistence type="predicted"/>
<name>A0ABQ3VP37_9CHLR</name>
<comment type="caution">
    <text evidence="1">The sequence shown here is derived from an EMBL/GenBank/DDBJ whole genome shotgun (WGS) entry which is preliminary data.</text>
</comment>
<dbReference type="EMBL" id="BNJJ01000018">
    <property type="protein sequence ID" value="GHO87570.1"/>
    <property type="molecule type" value="Genomic_DNA"/>
</dbReference>
<evidence type="ECO:0000313" key="2">
    <source>
        <dbReference type="Proteomes" id="UP000635565"/>
    </source>
</evidence>
<sequence>MLRFDFATGIKVVYEPPSKMIYTIMESLVRWVERKKTGEASCVHMLLDADPSVSHLCSRQQR</sequence>
<accession>A0ABQ3VP37</accession>
<keyword evidence="2" id="KW-1185">Reference proteome</keyword>